<dbReference type="AlphaFoldDB" id="A0A4R4FHF2"/>
<keyword evidence="3" id="KW-0132">Cell division</keyword>
<dbReference type="InterPro" id="IPR036707">
    <property type="entry name" value="MinE_sf"/>
</dbReference>
<dbReference type="Proteomes" id="UP000295710">
    <property type="component" value="Unassembled WGS sequence"/>
</dbReference>
<sequence>MLKKSSVSIAKNRLKVLVTSDRVQCAPAAYDNICRELYKALSKYMELTEDEFDVEITRTHILIKIAGEET</sequence>
<evidence type="ECO:0000313" key="4">
    <source>
        <dbReference type="Proteomes" id="UP000295710"/>
    </source>
</evidence>
<dbReference type="GO" id="GO:0032955">
    <property type="term" value="P:regulation of division septum assembly"/>
    <property type="evidence" value="ECO:0007669"/>
    <property type="project" value="InterPro"/>
</dbReference>
<dbReference type="Pfam" id="PF03776">
    <property type="entry name" value="MinE"/>
    <property type="match status" value="1"/>
</dbReference>
<comment type="function">
    <text evidence="2">Prevents the cell division inhibition by proteins MinC and MinD at internal division sites while permitting inhibition at polar sites. This ensures cell division at the proper site by restricting the formation of a division septum at the midpoint of the long axis of the cell.</text>
</comment>
<evidence type="ECO:0000256" key="2">
    <source>
        <dbReference type="ARBA" id="ARBA00025265"/>
    </source>
</evidence>
<dbReference type="GO" id="GO:0051301">
    <property type="term" value="P:cell division"/>
    <property type="evidence" value="ECO:0007669"/>
    <property type="project" value="UniProtKB-KW"/>
</dbReference>
<keyword evidence="4" id="KW-1185">Reference proteome</keyword>
<comment type="similarity">
    <text evidence="1">Belongs to the MinE family.</text>
</comment>
<dbReference type="InterPro" id="IPR005527">
    <property type="entry name" value="MinE"/>
</dbReference>
<gene>
    <name evidence="3" type="ORF">E1963_05825</name>
</gene>
<evidence type="ECO:0000313" key="3">
    <source>
        <dbReference type="EMBL" id="TDA22283.1"/>
    </source>
</evidence>
<dbReference type="RefSeq" id="WP_132276239.1">
    <property type="nucleotide sequence ID" value="NZ_JAOBST010000016.1"/>
</dbReference>
<evidence type="ECO:0000256" key="1">
    <source>
        <dbReference type="ARBA" id="ARBA00008168"/>
    </source>
</evidence>
<organism evidence="3 4">
    <name type="scientific">Extibacter muris</name>
    <dbReference type="NCBI Taxonomy" id="1796622"/>
    <lineage>
        <taxon>Bacteria</taxon>
        <taxon>Bacillati</taxon>
        <taxon>Bacillota</taxon>
        <taxon>Clostridia</taxon>
        <taxon>Lachnospirales</taxon>
        <taxon>Lachnospiraceae</taxon>
        <taxon>Extibacter</taxon>
    </lineage>
</organism>
<dbReference type="Gene3D" id="3.30.1070.10">
    <property type="entry name" value="Cell division topological specificity factor MinE"/>
    <property type="match status" value="1"/>
</dbReference>
<dbReference type="EMBL" id="SMMX01000004">
    <property type="protein sequence ID" value="TDA22283.1"/>
    <property type="molecule type" value="Genomic_DNA"/>
</dbReference>
<reference evidence="3 4" key="1">
    <citation type="journal article" date="2016" name="Nat. Microbiol.">
        <title>The Mouse Intestinal Bacterial Collection (miBC) provides host-specific insight into cultured diversity and functional potential of the gut microbiota.</title>
        <authorList>
            <person name="Lagkouvardos I."/>
            <person name="Pukall R."/>
            <person name="Abt B."/>
            <person name="Foesel B.U."/>
            <person name="Meier-Kolthoff J.P."/>
            <person name="Kumar N."/>
            <person name="Bresciani A."/>
            <person name="Martinez I."/>
            <person name="Just S."/>
            <person name="Ziegler C."/>
            <person name="Brugiroux S."/>
            <person name="Garzetti D."/>
            <person name="Wenning M."/>
            <person name="Bui T.P."/>
            <person name="Wang J."/>
            <person name="Hugenholtz F."/>
            <person name="Plugge C.M."/>
            <person name="Peterson D.A."/>
            <person name="Hornef M.W."/>
            <person name="Baines J.F."/>
            <person name="Smidt H."/>
            <person name="Walter J."/>
            <person name="Kristiansen K."/>
            <person name="Nielsen H.B."/>
            <person name="Haller D."/>
            <person name="Overmann J."/>
            <person name="Stecher B."/>
            <person name="Clavel T."/>
        </authorList>
    </citation>
    <scope>NUCLEOTIDE SEQUENCE [LARGE SCALE GENOMIC DNA]</scope>
    <source>
        <strain evidence="3 4">DSM 28560</strain>
    </source>
</reference>
<protein>
    <submittedName>
        <fullName evidence="3">Cell division topological specificity factor MinE</fullName>
    </submittedName>
</protein>
<keyword evidence="3" id="KW-0131">Cell cycle</keyword>
<accession>A0A4R4FHF2</accession>
<name>A0A4R4FHF2_9FIRM</name>
<proteinExistence type="inferred from homology"/>
<comment type="caution">
    <text evidence="3">The sequence shown here is derived from an EMBL/GenBank/DDBJ whole genome shotgun (WGS) entry which is preliminary data.</text>
</comment>